<evidence type="ECO:0000256" key="1">
    <source>
        <dbReference type="SAM" id="MobiDB-lite"/>
    </source>
</evidence>
<feature type="compositionally biased region" description="Basic and acidic residues" evidence="1">
    <location>
        <begin position="312"/>
        <end position="323"/>
    </location>
</feature>
<reference evidence="3 4" key="1">
    <citation type="journal article" date="2017" name="Environ. Microbiol.">
        <title>Decay of the glycolytic pathway and adaptation to intranuclear parasitism within Enterocytozoonidae microsporidia.</title>
        <authorList>
            <person name="Wiredu Boakye D."/>
            <person name="Jaroenlak P."/>
            <person name="Prachumwat A."/>
            <person name="Williams T.A."/>
            <person name="Bateman K.S."/>
            <person name="Itsathitphaisarn O."/>
            <person name="Sritunyalucksana K."/>
            <person name="Paszkiewicz K.H."/>
            <person name="Moore K.A."/>
            <person name="Stentiford G.D."/>
            <person name="Williams B.A."/>
        </authorList>
    </citation>
    <scope>NUCLEOTIDE SEQUENCE [LARGE SCALE GENOMIC DNA]</scope>
    <source>
        <strain evidence="3 4">TH1</strain>
    </source>
</reference>
<name>A0A1W0E8I5_9MICR</name>
<dbReference type="EMBL" id="MNPJ01000007">
    <property type="protein sequence ID" value="OQS55577.1"/>
    <property type="molecule type" value="Genomic_DNA"/>
</dbReference>
<gene>
    <name evidence="2" type="ORF">EHP00_2535</name>
    <name evidence="3" type="ORF">EHP00_653</name>
</gene>
<feature type="compositionally biased region" description="Basic and acidic residues" evidence="1">
    <location>
        <begin position="282"/>
        <end position="292"/>
    </location>
</feature>
<dbReference type="VEuPathDB" id="MicrosporidiaDB:EHP00_2535"/>
<accession>A0A1W0E8I5</accession>
<evidence type="ECO:0000313" key="2">
    <source>
        <dbReference type="EMBL" id="OQS55404.1"/>
    </source>
</evidence>
<feature type="region of interest" description="Disordered" evidence="1">
    <location>
        <begin position="501"/>
        <end position="521"/>
    </location>
</feature>
<dbReference type="VEuPathDB" id="MicrosporidiaDB:EHP00_653"/>
<comment type="caution">
    <text evidence="3">The sequence shown here is derived from an EMBL/GenBank/DDBJ whole genome shotgun (WGS) entry which is preliminary data.</text>
</comment>
<feature type="compositionally biased region" description="Polar residues" evidence="1">
    <location>
        <begin position="293"/>
        <end position="308"/>
    </location>
</feature>
<evidence type="ECO:0000313" key="4">
    <source>
        <dbReference type="Proteomes" id="UP000192758"/>
    </source>
</evidence>
<organism evidence="3 4">
    <name type="scientific">Ecytonucleospora hepatopenaei</name>
    <dbReference type="NCBI Taxonomy" id="646526"/>
    <lineage>
        <taxon>Eukaryota</taxon>
        <taxon>Fungi</taxon>
        <taxon>Fungi incertae sedis</taxon>
        <taxon>Microsporidia</taxon>
        <taxon>Enterocytozoonidae</taxon>
        <taxon>Ecytonucleospora</taxon>
    </lineage>
</organism>
<sequence>MIFTPTSLKLLLDFKTSTEHLPSIELLSSLLDNKLSINLKSLYFILYAHTKKEYFLTNEEVEEVGLKKLKTETEVFLQNKTLIENNPCILRIPFEDKVFYILEKEYENIRIKTLGKLIINNFYIQTTVFKDNTEVDVIYSSIFKHSKREYLPSDFGPKTKNCLKINKIDEKYISDAGLVDQTLGQLLSEDFKISKEEKKKVENTIKMLVQKSKMKMKIQSKEEKIKRLDEQKAIKEKEKIERQEEREKAKLEKLKKLQEKRELKEKLIEEKKKLKIEKEKLKHDENKDDSKIDNSFNYLFPSKNSQKQPHSKISEDGTDEKSNSIKRNLTTNKNEFSTKKVKIEKEEDKNKVKTLFDMGFSYKPTLSSFIESEEETKGKLFLPNKKYKEFISLKKNMIDDTYSKSFLSFLTYNTSQRRDLSLNCKIMLQFIIINNYVEINDVKDNISERYKLIKKILNKSTEEYNTYNQQNINIKWHVYSFNRIENVLDYDNNSEYECNSEELEGESVHTNEKDSDTEINEKELDKVLMGEEESSEDKDVFIKNTKTPRFLTEEIKIIRFK</sequence>
<keyword evidence="4" id="KW-1185">Reference proteome</keyword>
<feature type="compositionally biased region" description="Basic and acidic residues" evidence="1">
    <location>
        <begin position="506"/>
        <end position="521"/>
    </location>
</feature>
<protein>
    <submittedName>
        <fullName evidence="3">Uncharacterized protein</fullName>
    </submittedName>
</protein>
<dbReference type="Proteomes" id="UP000192758">
    <property type="component" value="Unassembled WGS sequence"/>
</dbReference>
<dbReference type="AlphaFoldDB" id="A0A1W0E8I5"/>
<evidence type="ECO:0000313" key="3">
    <source>
        <dbReference type="EMBL" id="OQS55577.1"/>
    </source>
</evidence>
<proteinExistence type="predicted"/>
<dbReference type="EMBL" id="MNPJ01000009">
    <property type="protein sequence ID" value="OQS55404.1"/>
    <property type="molecule type" value="Genomic_DNA"/>
</dbReference>
<feature type="region of interest" description="Disordered" evidence="1">
    <location>
        <begin position="282"/>
        <end position="331"/>
    </location>
</feature>